<evidence type="ECO:0000259" key="16">
    <source>
        <dbReference type="Pfam" id="PF02867"/>
    </source>
</evidence>
<dbReference type="InterPro" id="IPR013344">
    <property type="entry name" value="RNR_NrdJ/NrdZ"/>
</dbReference>
<comment type="caution">
    <text evidence="18">The sequence shown here is derived from an EMBL/GenBank/DDBJ whole genome shotgun (WGS) entry which is preliminary data.</text>
</comment>
<keyword evidence="10" id="KW-1015">Disulfide bond</keyword>
<evidence type="ECO:0000256" key="4">
    <source>
        <dbReference type="ARBA" id="ARBA00014409"/>
    </source>
</evidence>
<dbReference type="Pfam" id="PF12637">
    <property type="entry name" value="TSCPD"/>
    <property type="match status" value="1"/>
</dbReference>
<feature type="domain" description="Ribonucleotide reductase large subunit N-terminal" evidence="15">
    <location>
        <begin position="11"/>
        <end position="91"/>
    </location>
</feature>
<dbReference type="EC" id="1.17.4.1" evidence="3 14"/>
<dbReference type="NCBIfam" id="TIGR02504">
    <property type="entry name" value="NrdJ_Z"/>
    <property type="match status" value="1"/>
</dbReference>
<dbReference type="UniPathway" id="UPA00326"/>
<sequence>MPKDLPAGVWSEQSVKVLKERYLLKNGLGEIIETPDEMCWRVAWDIASAEVNYGKKYEEIVQFAREYYLMMSSHDFLPNSPTLANAGKGNGLQYSACFVLPIDDSIEGIFDGIKWQALIHKSGGGTGFSFSRLRHSGAIVGSTKGVASGPVSFMRVYDAATEQVKQGGMRRGANMGILRVDHPDIMEFIHCKDKGGITNFNISVAATDKFMDAYFKGEEYDLTDPKTHEVVRKMDARKVMDEIAIGAWTTGDPGMIFIDKVNVGSANPVPRLGPVEATNPCGEQPLYPFDACNLGSIFLTYFVRDGEIDWKKLGKTVSLAVRFLDSVIEKNPFPLLQIKETVTNIRRIGLGVGGWADMLALLGISYNSEEALQLGEKVMKFVNDKGHEASMELAQERGPFPMFSDSIYKDSSPIRNATVTTIAPTGTIGIIANSSTGVEPFFAVAFKHYVKTNAIERTMFFLNPVFEKMAQGEPWYTDEVKEKIASSGSIAHIDEIPEKYKKAFVTAHDIEPEWHVKMQAAFQKYTDNAVSKTINLPNTATVEDIKKAYLLAYQTGCKGITVYRDGCKDVQVLNVGIKIPPATESLPQSTVIKLQPRPTRVEGATYRIETPLGTAFITVNHDENNDPFEVFINIGRAGSEVAAMAEALGRLISTTLRFGNHLPAKGRALEIVEQLSGIGGASVVGFGPNKVRSLPDAVAKAIAMHCGIKKEKPEVKFEEKSTDVVTTVSNTPVPKRRDLCPTCGAAAFVLEEGCSKCYACGYSKC</sequence>
<dbReference type="Proteomes" id="UP000178681">
    <property type="component" value="Unassembled WGS sequence"/>
</dbReference>
<dbReference type="EMBL" id="MFJG01000021">
    <property type="protein sequence ID" value="OGG06811.1"/>
    <property type="molecule type" value="Genomic_DNA"/>
</dbReference>
<comment type="function">
    <text evidence="12 14">Catalyzes the reduction of ribonucleotides to deoxyribonucleotides. May function to provide a pool of deoxyribonucleotide precursors for DNA repair during oxygen limitation and/or for immediate growth after restoration of oxygen.</text>
</comment>
<dbReference type="InterPro" id="IPR000788">
    <property type="entry name" value="RNR_lg_C"/>
</dbReference>
<keyword evidence="8 14" id="KW-0560">Oxidoreductase</keyword>
<dbReference type="SUPFAM" id="SSF51998">
    <property type="entry name" value="PFL-like glycyl radical enzymes"/>
    <property type="match status" value="1"/>
</dbReference>
<dbReference type="GO" id="GO:0031419">
    <property type="term" value="F:cobalamin binding"/>
    <property type="evidence" value="ECO:0007669"/>
    <property type="project" value="UniProtKB-KW"/>
</dbReference>
<dbReference type="STRING" id="1798377.A2872_01065"/>
<evidence type="ECO:0000256" key="13">
    <source>
        <dbReference type="ARBA" id="ARBA00047754"/>
    </source>
</evidence>
<evidence type="ECO:0000256" key="5">
    <source>
        <dbReference type="ARBA" id="ARBA00022628"/>
    </source>
</evidence>
<dbReference type="PRINTS" id="PR01183">
    <property type="entry name" value="RIBORDTASEM1"/>
</dbReference>
<organism evidence="18 19">
    <name type="scientific">Candidatus Gottesmanbacteria bacterium RIFCSPHIGHO2_01_FULL_42_12</name>
    <dbReference type="NCBI Taxonomy" id="1798377"/>
    <lineage>
        <taxon>Bacteria</taxon>
        <taxon>Candidatus Gottesmaniibacteriota</taxon>
    </lineage>
</organism>
<feature type="domain" description="Ribonucleotide reductase large subunit C-terminal" evidence="16">
    <location>
        <begin position="95"/>
        <end position="563"/>
    </location>
</feature>
<dbReference type="Pfam" id="PF00317">
    <property type="entry name" value="Ribonuc_red_lgN"/>
    <property type="match status" value="1"/>
</dbReference>
<keyword evidence="5 14" id="KW-0846">Cobalamin</keyword>
<protein>
    <recommendedName>
        <fullName evidence="4 14">Vitamin B12-dependent ribonucleotide reductase</fullName>
        <ecNumber evidence="3 14">1.17.4.1</ecNumber>
    </recommendedName>
</protein>
<dbReference type="AlphaFoldDB" id="A0A1F5Z302"/>
<evidence type="ECO:0000259" key="17">
    <source>
        <dbReference type="Pfam" id="PF12637"/>
    </source>
</evidence>
<evidence type="ECO:0000256" key="8">
    <source>
        <dbReference type="ARBA" id="ARBA00023002"/>
    </source>
</evidence>
<comment type="similarity">
    <text evidence="2 14">Belongs to the ribonucleoside diphosphate reductase class-2 family.</text>
</comment>
<evidence type="ECO:0000256" key="10">
    <source>
        <dbReference type="ARBA" id="ARBA00023157"/>
    </source>
</evidence>
<proteinExistence type="inferred from homology"/>
<dbReference type="GO" id="GO:0071897">
    <property type="term" value="P:DNA biosynthetic process"/>
    <property type="evidence" value="ECO:0007669"/>
    <property type="project" value="UniProtKB-KW"/>
</dbReference>
<dbReference type="NCBIfam" id="NF006417">
    <property type="entry name" value="PRK08665.1"/>
    <property type="match status" value="1"/>
</dbReference>
<keyword evidence="9" id="KW-0215">Deoxyribonucleotide synthesis</keyword>
<comment type="cofactor">
    <cofactor evidence="1 14">
        <name>adenosylcob(III)alamin</name>
        <dbReference type="ChEBI" id="CHEBI:18408"/>
    </cofactor>
</comment>
<evidence type="ECO:0000256" key="6">
    <source>
        <dbReference type="ARBA" id="ARBA00022634"/>
    </source>
</evidence>
<evidence type="ECO:0000256" key="14">
    <source>
        <dbReference type="RuleBase" id="RU364064"/>
    </source>
</evidence>
<evidence type="ECO:0000313" key="18">
    <source>
        <dbReference type="EMBL" id="OGG06811.1"/>
    </source>
</evidence>
<evidence type="ECO:0000256" key="2">
    <source>
        <dbReference type="ARBA" id="ARBA00007405"/>
    </source>
</evidence>
<evidence type="ECO:0000256" key="9">
    <source>
        <dbReference type="ARBA" id="ARBA00023116"/>
    </source>
</evidence>
<dbReference type="SUPFAM" id="SSF48168">
    <property type="entry name" value="R1 subunit of ribonucleotide reductase, N-terminal domain"/>
    <property type="match status" value="1"/>
</dbReference>
<dbReference type="Pfam" id="PF02867">
    <property type="entry name" value="Ribonuc_red_lgC"/>
    <property type="match status" value="1"/>
</dbReference>
<dbReference type="InterPro" id="IPR050862">
    <property type="entry name" value="RdRp_reductase_class-2"/>
</dbReference>
<evidence type="ECO:0000256" key="7">
    <source>
        <dbReference type="ARBA" id="ARBA00022741"/>
    </source>
</evidence>
<evidence type="ECO:0000256" key="11">
    <source>
        <dbReference type="ARBA" id="ARBA00023285"/>
    </source>
</evidence>
<comment type="catalytic activity">
    <reaction evidence="13 14">
        <text>a 2'-deoxyribonucleoside 5'-diphosphate + [thioredoxin]-disulfide + H2O = a ribonucleoside 5'-diphosphate + [thioredoxin]-dithiol</text>
        <dbReference type="Rhea" id="RHEA:23252"/>
        <dbReference type="Rhea" id="RHEA-COMP:10698"/>
        <dbReference type="Rhea" id="RHEA-COMP:10700"/>
        <dbReference type="ChEBI" id="CHEBI:15377"/>
        <dbReference type="ChEBI" id="CHEBI:29950"/>
        <dbReference type="ChEBI" id="CHEBI:50058"/>
        <dbReference type="ChEBI" id="CHEBI:57930"/>
        <dbReference type="ChEBI" id="CHEBI:73316"/>
        <dbReference type="EC" id="1.17.4.1"/>
    </reaction>
</comment>
<keyword evidence="6 14" id="KW-0237">DNA synthesis</keyword>
<keyword evidence="11 14" id="KW-0170">Cobalt</keyword>
<evidence type="ECO:0000256" key="1">
    <source>
        <dbReference type="ARBA" id="ARBA00001922"/>
    </source>
</evidence>
<name>A0A1F5Z302_9BACT</name>
<dbReference type="InterPro" id="IPR024434">
    <property type="entry name" value="TSCPD_dom"/>
</dbReference>
<evidence type="ECO:0000313" key="19">
    <source>
        <dbReference type="Proteomes" id="UP000178681"/>
    </source>
</evidence>
<evidence type="ECO:0000256" key="3">
    <source>
        <dbReference type="ARBA" id="ARBA00012274"/>
    </source>
</evidence>
<keyword evidence="7 14" id="KW-0547">Nucleotide-binding</keyword>
<reference evidence="18 19" key="1">
    <citation type="journal article" date="2016" name="Nat. Commun.">
        <title>Thousands of microbial genomes shed light on interconnected biogeochemical processes in an aquifer system.</title>
        <authorList>
            <person name="Anantharaman K."/>
            <person name="Brown C.T."/>
            <person name="Hug L.A."/>
            <person name="Sharon I."/>
            <person name="Castelle C.J."/>
            <person name="Probst A.J."/>
            <person name="Thomas B.C."/>
            <person name="Singh A."/>
            <person name="Wilkins M.J."/>
            <person name="Karaoz U."/>
            <person name="Brodie E.L."/>
            <person name="Williams K.H."/>
            <person name="Hubbard S.S."/>
            <person name="Banfield J.F."/>
        </authorList>
    </citation>
    <scope>NUCLEOTIDE SEQUENCE [LARGE SCALE GENOMIC DNA]</scope>
</reference>
<evidence type="ECO:0000256" key="12">
    <source>
        <dbReference type="ARBA" id="ARBA00025437"/>
    </source>
</evidence>
<evidence type="ECO:0000259" key="15">
    <source>
        <dbReference type="Pfam" id="PF00317"/>
    </source>
</evidence>
<dbReference type="PANTHER" id="PTHR43371:SF1">
    <property type="entry name" value="RIBONUCLEOSIDE-DIPHOSPHATE REDUCTASE"/>
    <property type="match status" value="1"/>
</dbReference>
<dbReference type="GO" id="GO:0009263">
    <property type="term" value="P:deoxyribonucleotide biosynthetic process"/>
    <property type="evidence" value="ECO:0007669"/>
    <property type="project" value="UniProtKB-KW"/>
</dbReference>
<dbReference type="GO" id="GO:0005524">
    <property type="term" value="F:ATP binding"/>
    <property type="evidence" value="ECO:0007669"/>
    <property type="project" value="InterPro"/>
</dbReference>
<dbReference type="CDD" id="cd02888">
    <property type="entry name" value="RNR_II_dimer"/>
    <property type="match status" value="1"/>
</dbReference>
<gene>
    <name evidence="18" type="ORF">A2872_01065</name>
</gene>
<dbReference type="InterPro" id="IPR013509">
    <property type="entry name" value="RNR_lsu_N"/>
</dbReference>
<feature type="domain" description="TSCPD" evidence="17">
    <location>
        <begin position="597"/>
        <end position="705"/>
    </location>
</feature>
<dbReference type="Gene3D" id="3.20.70.20">
    <property type="match status" value="1"/>
</dbReference>
<dbReference type="PANTHER" id="PTHR43371">
    <property type="entry name" value="VITAMIN B12-DEPENDENT RIBONUCLEOTIDE REDUCTASE"/>
    <property type="match status" value="1"/>
</dbReference>
<accession>A0A1F5Z302</accession>
<dbReference type="GO" id="GO:0004748">
    <property type="term" value="F:ribonucleoside-diphosphate reductase activity, thioredoxin disulfide as acceptor"/>
    <property type="evidence" value="ECO:0007669"/>
    <property type="project" value="UniProtKB-EC"/>
</dbReference>
<dbReference type="InterPro" id="IPR008926">
    <property type="entry name" value="RNR_R1-su_N"/>
</dbReference>